<dbReference type="Pfam" id="PF00923">
    <property type="entry name" value="TAL_FSA"/>
    <property type="match status" value="1"/>
</dbReference>
<dbReference type="PROSITE" id="PS01054">
    <property type="entry name" value="TRANSALDOLASE_1"/>
    <property type="match status" value="1"/>
</dbReference>
<dbReference type="InterPro" id="IPR001585">
    <property type="entry name" value="TAL/FSA"/>
</dbReference>
<name>A0ABS4WZS7_9MICO</name>
<organism evidence="2 3">
    <name type="scientific">Brachybacterium sacelli</name>
    <dbReference type="NCBI Taxonomy" id="173364"/>
    <lineage>
        <taxon>Bacteria</taxon>
        <taxon>Bacillati</taxon>
        <taxon>Actinomycetota</taxon>
        <taxon>Actinomycetes</taxon>
        <taxon>Micrococcales</taxon>
        <taxon>Dermabacteraceae</taxon>
        <taxon>Brachybacterium</taxon>
    </lineage>
</organism>
<dbReference type="InterPro" id="IPR013785">
    <property type="entry name" value="Aldolase_TIM"/>
</dbReference>
<keyword evidence="1" id="KW-0704">Schiff base</keyword>
<dbReference type="RefSeq" id="WP_209900939.1">
    <property type="nucleotide sequence ID" value="NZ_BAAAJW010000002.1"/>
</dbReference>
<dbReference type="Proteomes" id="UP001519290">
    <property type="component" value="Unassembled WGS sequence"/>
</dbReference>
<proteinExistence type="predicted"/>
<dbReference type="SUPFAM" id="SSF51569">
    <property type="entry name" value="Aldolase"/>
    <property type="match status" value="1"/>
</dbReference>
<accession>A0ABS4WZS7</accession>
<dbReference type="PANTHER" id="PTHR10683">
    <property type="entry name" value="TRANSALDOLASE"/>
    <property type="match status" value="1"/>
</dbReference>
<gene>
    <name evidence="2" type="ORF">JOF43_001588</name>
</gene>
<evidence type="ECO:0000313" key="2">
    <source>
        <dbReference type="EMBL" id="MBP2381631.1"/>
    </source>
</evidence>
<keyword evidence="2" id="KW-0808">Transferase</keyword>
<dbReference type="EMBL" id="JAGIOD010000001">
    <property type="protein sequence ID" value="MBP2381631.1"/>
    <property type="molecule type" value="Genomic_DNA"/>
</dbReference>
<evidence type="ECO:0000256" key="1">
    <source>
        <dbReference type="ARBA" id="ARBA00023270"/>
    </source>
</evidence>
<sequence length="229" mass="23977">MRTPRLFVDSADTAAVAPLLRDSLVHGVTTNPTILDRAGRSAGEIPALYAEWERLGAREIFVQAWGADREATEHRARQILDLGERAVVKIVATAEGFALAAALSREGAPVLLTGVYTVAQALAAASSSVRYIAPYLGRMRDARIGGVEEIARMQEIVGGAGTEVLAASLRSPRDVVDLVARGITAVTASPEVLAAMLVSEATDGAADAFESADSLRDAPELLPPVPGIP</sequence>
<comment type="caution">
    <text evidence="2">The sequence shown here is derived from an EMBL/GenBank/DDBJ whole genome shotgun (WGS) entry which is preliminary data.</text>
</comment>
<dbReference type="GO" id="GO:0004801">
    <property type="term" value="F:transaldolase activity"/>
    <property type="evidence" value="ECO:0007669"/>
    <property type="project" value="UniProtKB-EC"/>
</dbReference>
<keyword evidence="3" id="KW-1185">Reference proteome</keyword>
<evidence type="ECO:0000313" key="3">
    <source>
        <dbReference type="Proteomes" id="UP001519290"/>
    </source>
</evidence>
<dbReference type="Gene3D" id="3.20.20.70">
    <property type="entry name" value="Aldolase class I"/>
    <property type="match status" value="1"/>
</dbReference>
<dbReference type="InterPro" id="IPR018225">
    <property type="entry name" value="Transaldolase_AS"/>
</dbReference>
<protein>
    <submittedName>
        <fullName evidence="2">Transaldolase</fullName>
        <ecNumber evidence="2">2.2.1.2</ecNumber>
    </submittedName>
</protein>
<reference evidence="2 3" key="1">
    <citation type="submission" date="2021-03" db="EMBL/GenBank/DDBJ databases">
        <title>Sequencing the genomes of 1000 actinobacteria strains.</title>
        <authorList>
            <person name="Klenk H.-P."/>
        </authorList>
    </citation>
    <scope>NUCLEOTIDE SEQUENCE [LARGE SCALE GENOMIC DNA]</scope>
    <source>
        <strain evidence="2 3">DSM 14566</strain>
    </source>
</reference>
<dbReference type="PANTHER" id="PTHR10683:SF40">
    <property type="entry name" value="FRUCTOSE-6-PHOSPHATE ALDOLASE 1-RELATED"/>
    <property type="match status" value="1"/>
</dbReference>
<dbReference type="EC" id="2.2.1.2" evidence="2"/>